<evidence type="ECO:0000313" key="1">
    <source>
        <dbReference type="EMBL" id="KAK1330023.1"/>
    </source>
</evidence>
<accession>A0AA40HF66</accession>
<comment type="caution">
    <text evidence="1">The sequence shown here is derived from an EMBL/GenBank/DDBJ whole genome shotgun (WGS) entry which is preliminary data.</text>
</comment>
<dbReference type="EMBL" id="JAULJE010000021">
    <property type="protein sequence ID" value="KAK1330023.1"/>
    <property type="molecule type" value="Genomic_DNA"/>
</dbReference>
<keyword evidence="2" id="KW-1185">Reference proteome</keyword>
<proteinExistence type="predicted"/>
<reference evidence="1" key="1">
    <citation type="submission" date="2023-06" db="EMBL/GenBank/DDBJ databases">
        <title>Reference genome for the Northern bat (Eptesicus nilssonii), a most northern bat species.</title>
        <authorList>
            <person name="Laine V.N."/>
            <person name="Pulliainen A.T."/>
            <person name="Lilley T.M."/>
        </authorList>
    </citation>
    <scope>NUCLEOTIDE SEQUENCE</scope>
    <source>
        <strain evidence="1">BLF_Eptnil</strain>
        <tissue evidence="1">Kidney</tissue>
    </source>
</reference>
<dbReference type="Proteomes" id="UP001177744">
    <property type="component" value="Unassembled WGS sequence"/>
</dbReference>
<gene>
    <name evidence="1" type="ORF">QTO34_010208</name>
</gene>
<name>A0AA40HF66_CNENI</name>
<protein>
    <submittedName>
        <fullName evidence="1">Uncharacterized protein</fullName>
    </submittedName>
</protein>
<dbReference type="AlphaFoldDB" id="A0AA40HF66"/>
<dbReference type="Gene3D" id="1.10.287.210">
    <property type="match status" value="1"/>
</dbReference>
<evidence type="ECO:0000313" key="2">
    <source>
        <dbReference type="Proteomes" id="UP001177744"/>
    </source>
</evidence>
<organism evidence="1 2">
    <name type="scientific">Cnephaeus nilssonii</name>
    <name type="common">Northern bat</name>
    <name type="synonym">Eptesicus nilssonii</name>
    <dbReference type="NCBI Taxonomy" id="3371016"/>
    <lineage>
        <taxon>Eukaryota</taxon>
        <taxon>Metazoa</taxon>
        <taxon>Chordata</taxon>
        <taxon>Craniata</taxon>
        <taxon>Vertebrata</taxon>
        <taxon>Euteleostomi</taxon>
        <taxon>Mammalia</taxon>
        <taxon>Eutheria</taxon>
        <taxon>Laurasiatheria</taxon>
        <taxon>Chiroptera</taxon>
        <taxon>Yangochiroptera</taxon>
        <taxon>Vespertilionidae</taxon>
        <taxon>Cnephaeus</taxon>
    </lineage>
</organism>
<sequence>MVKALNTTSRAVYGINQELSPVREAVLENQAAIEIFILLPNVSGWLMGAVEQILVDDLPLSLPAGRIGINAHV</sequence>